<dbReference type="Proteomes" id="UP000580517">
    <property type="component" value="Unassembled WGS sequence"/>
</dbReference>
<evidence type="ECO:0000259" key="8">
    <source>
        <dbReference type="Pfam" id="PF06808"/>
    </source>
</evidence>
<feature type="transmembrane region" description="Helical" evidence="7">
    <location>
        <begin position="216"/>
        <end position="238"/>
    </location>
</feature>
<feature type="transmembrane region" description="Helical" evidence="7">
    <location>
        <begin position="244"/>
        <end position="262"/>
    </location>
</feature>
<name>A0A853FDM5_9BURK</name>
<evidence type="ECO:0000256" key="4">
    <source>
        <dbReference type="ARBA" id="ARBA00022692"/>
    </source>
</evidence>
<feature type="transmembrane region" description="Helical" evidence="7">
    <location>
        <begin position="137"/>
        <end position="164"/>
    </location>
</feature>
<evidence type="ECO:0000313" key="10">
    <source>
        <dbReference type="Proteomes" id="UP000580517"/>
    </source>
</evidence>
<feature type="transmembrane region" description="Helical" evidence="7">
    <location>
        <begin position="274"/>
        <end position="296"/>
    </location>
</feature>
<dbReference type="PIRSF" id="PIRSF006066">
    <property type="entry name" value="HI0050"/>
    <property type="match status" value="1"/>
</dbReference>
<evidence type="ECO:0000256" key="6">
    <source>
        <dbReference type="ARBA" id="ARBA00023136"/>
    </source>
</evidence>
<evidence type="ECO:0000256" key="3">
    <source>
        <dbReference type="ARBA" id="ARBA00022519"/>
    </source>
</evidence>
<sequence>MLTTWILLFLVVLLAMGTPVGLAMAVAGAAGLYGMGGLSMVLGILDTSPMSSASSYELISIPMFLLMAEFVILSGVADNLFKAAATCVGRVPGGLGMATALAGAGFGAISGSSTASAATLSATTIPAMLKQGYEPKVACGVVAISGTLAMLIPPSIALVLYGIIADVSIGRLLVGGVIPGILVTLTIMATVYLLVMTDRSRAPTGRAYSFVEKLRSLKVVWAMLFLFMAVTGLIYTGVATPTEASGIGAFGAFLLAWRAGKITLRTATGALSRAAHTSCMIVLIILGAHIFGYFFTLTQSTQNMVQWVSELGASRWVVIAMILFGYVLLGCVMDQVAILILTVPIVLPLVTSLGFDPVWFGVIVIVTAEVGMVTPPVGLNAFVVARYTGRPLAEIFWGVTPHVIAHVFIIALFVIFPQIILWLPSTMRGE</sequence>
<protein>
    <recommendedName>
        <fullName evidence="7">TRAP transporter large permease protein</fullName>
    </recommendedName>
</protein>
<comment type="subunit">
    <text evidence="7">The complex comprises the extracytoplasmic solute receptor protein and the two transmembrane proteins.</text>
</comment>
<comment type="subcellular location">
    <subcellularLocation>
        <location evidence="1 7">Cell inner membrane</location>
        <topology evidence="1 7">Multi-pass membrane protein</topology>
    </subcellularLocation>
</comment>
<keyword evidence="4 7" id="KW-0812">Transmembrane</keyword>
<comment type="function">
    <text evidence="7">Part of the tripartite ATP-independent periplasmic (TRAP) transport system.</text>
</comment>
<gene>
    <name evidence="9" type="ORF">H0A68_13160</name>
</gene>
<comment type="caution">
    <text evidence="9">The sequence shown here is derived from an EMBL/GenBank/DDBJ whole genome shotgun (WGS) entry which is preliminary data.</text>
</comment>
<dbReference type="InterPro" id="IPR004681">
    <property type="entry name" value="TRAP_DctM"/>
</dbReference>
<evidence type="ECO:0000256" key="1">
    <source>
        <dbReference type="ARBA" id="ARBA00004429"/>
    </source>
</evidence>
<dbReference type="EMBL" id="JACCEW010000004">
    <property type="protein sequence ID" value="NYT37828.1"/>
    <property type="molecule type" value="Genomic_DNA"/>
</dbReference>
<keyword evidence="6 7" id="KW-0472">Membrane</keyword>
<dbReference type="RefSeq" id="WP_129969787.1">
    <property type="nucleotide sequence ID" value="NZ_JACCEW010000004.1"/>
</dbReference>
<dbReference type="Pfam" id="PF06808">
    <property type="entry name" value="DctM"/>
    <property type="match status" value="1"/>
</dbReference>
<keyword evidence="10" id="KW-1185">Reference proteome</keyword>
<evidence type="ECO:0000313" key="9">
    <source>
        <dbReference type="EMBL" id="NYT37828.1"/>
    </source>
</evidence>
<evidence type="ECO:0000256" key="5">
    <source>
        <dbReference type="ARBA" id="ARBA00022989"/>
    </source>
</evidence>
<reference evidence="9 10" key="1">
    <citation type="submission" date="2020-07" db="EMBL/GenBank/DDBJ databases">
        <title>Taxonomic revisions and descriptions of new bacterial species based on genomic comparisons in the high-G+C-content subgroup of the family Alcaligenaceae.</title>
        <authorList>
            <person name="Szabo A."/>
            <person name="Felfoldi T."/>
        </authorList>
    </citation>
    <scope>NUCLEOTIDE SEQUENCE [LARGE SCALE GENOMIC DNA]</scope>
    <source>
        <strain evidence="9 10">DSM 25264</strain>
    </source>
</reference>
<evidence type="ECO:0000256" key="2">
    <source>
        <dbReference type="ARBA" id="ARBA00022475"/>
    </source>
</evidence>
<accession>A0A853FDM5</accession>
<dbReference type="NCBIfam" id="TIGR00786">
    <property type="entry name" value="dctM"/>
    <property type="match status" value="1"/>
</dbReference>
<comment type="similarity">
    <text evidence="7">Belongs to the TRAP transporter large permease family.</text>
</comment>
<feature type="transmembrane region" description="Helical" evidence="7">
    <location>
        <begin position="316"/>
        <end position="346"/>
    </location>
</feature>
<evidence type="ECO:0000256" key="7">
    <source>
        <dbReference type="RuleBase" id="RU369079"/>
    </source>
</evidence>
<organism evidence="9 10">
    <name type="scientific">Allopusillimonas soli</name>
    <dbReference type="NCBI Taxonomy" id="659016"/>
    <lineage>
        <taxon>Bacteria</taxon>
        <taxon>Pseudomonadati</taxon>
        <taxon>Pseudomonadota</taxon>
        <taxon>Betaproteobacteria</taxon>
        <taxon>Burkholderiales</taxon>
        <taxon>Alcaligenaceae</taxon>
        <taxon>Allopusillimonas</taxon>
    </lineage>
</organism>
<proteinExistence type="inferred from homology"/>
<keyword evidence="7" id="KW-0813">Transport</keyword>
<feature type="transmembrane region" description="Helical" evidence="7">
    <location>
        <begin position="403"/>
        <end position="423"/>
    </location>
</feature>
<feature type="transmembrane region" description="Helical" evidence="7">
    <location>
        <begin position="358"/>
        <end position="383"/>
    </location>
</feature>
<dbReference type="GO" id="GO:0005886">
    <property type="term" value="C:plasma membrane"/>
    <property type="evidence" value="ECO:0007669"/>
    <property type="project" value="UniProtKB-SubCell"/>
</dbReference>
<dbReference type="AlphaFoldDB" id="A0A853FDM5"/>
<feature type="transmembrane region" description="Helical" evidence="7">
    <location>
        <begin position="176"/>
        <end position="195"/>
    </location>
</feature>
<keyword evidence="2" id="KW-1003">Cell membrane</keyword>
<keyword evidence="5 7" id="KW-1133">Transmembrane helix</keyword>
<dbReference type="PANTHER" id="PTHR33362:SF5">
    <property type="entry name" value="C4-DICARBOXYLATE TRAP TRANSPORTER LARGE PERMEASE PROTEIN DCTM"/>
    <property type="match status" value="1"/>
</dbReference>
<dbReference type="PANTHER" id="PTHR33362">
    <property type="entry name" value="SIALIC ACID TRAP TRANSPORTER PERMEASE PROTEIN SIAT-RELATED"/>
    <property type="match status" value="1"/>
</dbReference>
<dbReference type="InterPro" id="IPR010656">
    <property type="entry name" value="DctM"/>
</dbReference>
<comment type="caution">
    <text evidence="7">Lacks conserved residue(s) required for the propagation of feature annotation.</text>
</comment>
<feature type="transmembrane region" description="Helical" evidence="7">
    <location>
        <begin position="57"/>
        <end position="77"/>
    </location>
</feature>
<feature type="domain" description="TRAP C4-dicarboxylate transport system permease DctM subunit" evidence="8">
    <location>
        <begin position="8"/>
        <end position="419"/>
    </location>
</feature>
<dbReference type="OrthoDB" id="9796052at2"/>
<dbReference type="GO" id="GO:0022857">
    <property type="term" value="F:transmembrane transporter activity"/>
    <property type="evidence" value="ECO:0007669"/>
    <property type="project" value="UniProtKB-UniRule"/>
</dbReference>
<keyword evidence="3 7" id="KW-0997">Cell inner membrane</keyword>